<dbReference type="Pfam" id="PF01063">
    <property type="entry name" value="Aminotran_4"/>
    <property type="match status" value="1"/>
</dbReference>
<dbReference type="HOGENOM" id="CLU_020844_6_1_7"/>
<dbReference type="KEGG" id="ade:Adeh_3887"/>
<dbReference type="SUPFAM" id="SSF56752">
    <property type="entry name" value="D-aminoacid aminotransferase-like PLP-dependent enzymes"/>
    <property type="match status" value="1"/>
</dbReference>
<protein>
    <submittedName>
        <fullName evidence="1">Para-aminobenzoate synthase, component I</fullName>
    </submittedName>
</protein>
<dbReference type="EMBL" id="CP000251">
    <property type="protein sequence ID" value="ABC83651.1"/>
    <property type="molecule type" value="Genomic_DNA"/>
</dbReference>
<dbReference type="InterPro" id="IPR043131">
    <property type="entry name" value="BCAT-like_N"/>
</dbReference>
<evidence type="ECO:0000313" key="2">
    <source>
        <dbReference type="Proteomes" id="UP000001935"/>
    </source>
</evidence>
<dbReference type="Proteomes" id="UP000001935">
    <property type="component" value="Chromosome"/>
</dbReference>
<dbReference type="InterPro" id="IPR001544">
    <property type="entry name" value="Aminotrans_IV"/>
</dbReference>
<dbReference type="AlphaFoldDB" id="Q2IGE6"/>
<organism evidence="1 2">
    <name type="scientific">Anaeromyxobacter dehalogenans (strain 2CP-C)</name>
    <dbReference type="NCBI Taxonomy" id="290397"/>
    <lineage>
        <taxon>Bacteria</taxon>
        <taxon>Pseudomonadati</taxon>
        <taxon>Myxococcota</taxon>
        <taxon>Myxococcia</taxon>
        <taxon>Myxococcales</taxon>
        <taxon>Cystobacterineae</taxon>
        <taxon>Anaeromyxobacteraceae</taxon>
        <taxon>Anaeromyxobacter</taxon>
    </lineage>
</organism>
<name>Q2IGE6_ANADE</name>
<proteinExistence type="predicted"/>
<gene>
    <name evidence="1" type="ordered locus">Adeh_3887</name>
</gene>
<dbReference type="RefSeq" id="WP_011422933.1">
    <property type="nucleotide sequence ID" value="NC_007760.1"/>
</dbReference>
<dbReference type="eggNOG" id="COG0115">
    <property type="taxonomic scope" value="Bacteria"/>
</dbReference>
<reference evidence="1 2" key="1">
    <citation type="submission" date="2006-01" db="EMBL/GenBank/DDBJ databases">
        <title>Complete sequence of Anaeromyxobacter dehalogenans 2CP-C.</title>
        <authorList>
            <consortium name="US DOE Joint Genome Institute"/>
            <person name="Copeland A."/>
            <person name="Lucas S."/>
            <person name="Lapidus A."/>
            <person name="Barry K."/>
            <person name="Detter J.C."/>
            <person name="Glavina T."/>
            <person name="Hammon N."/>
            <person name="Israni S."/>
            <person name="Pitluck S."/>
            <person name="Brettin T."/>
            <person name="Bruce D."/>
            <person name="Han C."/>
            <person name="Tapia R."/>
            <person name="Gilna P."/>
            <person name="Kiss H."/>
            <person name="Schmutz J."/>
            <person name="Larimer F."/>
            <person name="Land M."/>
            <person name="Kyrpides N."/>
            <person name="Anderson I."/>
            <person name="Sanford R.A."/>
            <person name="Ritalahti K.M."/>
            <person name="Thomas H.S."/>
            <person name="Kirby J.R."/>
            <person name="Zhulin I.B."/>
            <person name="Loeffler F.E."/>
            <person name="Richardson P."/>
        </authorList>
    </citation>
    <scope>NUCLEOTIDE SEQUENCE [LARGE SCALE GENOMIC DNA]</scope>
    <source>
        <strain evidence="1 2">2CP-C</strain>
    </source>
</reference>
<accession>Q2IGE6</accession>
<dbReference type="Gene3D" id="3.20.10.10">
    <property type="entry name" value="D-amino Acid Aminotransferase, subunit A, domain 2"/>
    <property type="match status" value="1"/>
</dbReference>
<sequence>MSGLLLLEALRWEPAGGWFLLDRHLARLAGAAAHFGHPFDPAAVRAALEGAVAGLDGARKVRLELAADGRLAVEALPLPSSRPLRGALAPDPVDSADAFLRFKTSRREPYERARASRPDADEVILWNERGELTETSTGNLVLERGGRRLTPPASAGLLAGTFRANLLEAGELEEAALTLGDLSRAERIWQVSSVRGWVELVRR</sequence>
<evidence type="ECO:0000313" key="1">
    <source>
        <dbReference type="EMBL" id="ABC83651.1"/>
    </source>
</evidence>
<dbReference type="STRING" id="290397.Adeh_3887"/>
<dbReference type="Gene3D" id="3.30.470.10">
    <property type="match status" value="1"/>
</dbReference>
<dbReference type="OrthoDB" id="9803598at2"/>
<dbReference type="NCBIfam" id="NF005730">
    <property type="entry name" value="PRK07546.1-4"/>
    <property type="match status" value="1"/>
</dbReference>
<dbReference type="InterPro" id="IPR036038">
    <property type="entry name" value="Aminotransferase-like"/>
</dbReference>
<dbReference type="GO" id="GO:0003824">
    <property type="term" value="F:catalytic activity"/>
    <property type="evidence" value="ECO:0007669"/>
    <property type="project" value="InterPro"/>
</dbReference>
<dbReference type="InterPro" id="IPR043132">
    <property type="entry name" value="BCAT-like_C"/>
</dbReference>